<proteinExistence type="predicted"/>
<dbReference type="EMBL" id="CBDS010000062">
    <property type="protein sequence ID" value="CDB45896.1"/>
    <property type="molecule type" value="Genomic_DNA"/>
</dbReference>
<accession>R6IKI6</accession>
<evidence type="ECO:0008006" key="2">
    <source>
        <dbReference type="Google" id="ProtNLM"/>
    </source>
</evidence>
<protein>
    <recommendedName>
        <fullName evidence="2">MYM-type domain-containing protein</fullName>
    </recommendedName>
</protein>
<dbReference type="AlphaFoldDB" id="R6IKI6"/>
<gene>
    <name evidence="1" type="ORF">BN533_00969</name>
</gene>
<dbReference type="RefSeq" id="WP_021717871.1">
    <property type="nucleotide sequence ID" value="NZ_CATZQN010000013.1"/>
</dbReference>
<comment type="caution">
    <text evidence="1">The sequence shown here is derived from an EMBL/GenBank/DDBJ whole genome shotgun (WGS) entry which is preliminary data.</text>
</comment>
<organism evidence="1">
    <name type="scientific">Phascolarctobacterium faecium</name>
    <dbReference type="NCBI Taxonomy" id="33025"/>
    <lineage>
        <taxon>Bacteria</taxon>
        <taxon>Bacillati</taxon>
        <taxon>Bacillota</taxon>
        <taxon>Negativicutes</taxon>
        <taxon>Acidaminococcales</taxon>
        <taxon>Acidaminococcaceae</taxon>
        <taxon>Phascolarctobacterium</taxon>
    </lineage>
</organism>
<sequence>MYSEIYEDAAYKDNKTVFRGLTVTCPICGREFGCNKTYHVYTALVGRKRQYYCSYSCYKQRPNPKEKR</sequence>
<name>R6IKI6_9FIRM</name>
<evidence type="ECO:0000313" key="1">
    <source>
        <dbReference type="EMBL" id="CDB45896.1"/>
    </source>
</evidence>
<reference evidence="1" key="1">
    <citation type="submission" date="2012-11" db="EMBL/GenBank/DDBJ databases">
        <title>Dependencies among metagenomic species, viruses, plasmids and units of genetic variation.</title>
        <authorList>
            <person name="Nielsen H.B."/>
            <person name="Almeida M."/>
            <person name="Juncker A.S."/>
            <person name="Rasmussen S."/>
            <person name="Li J."/>
            <person name="Sunagawa S."/>
            <person name="Plichta D."/>
            <person name="Gautier L."/>
            <person name="Le Chatelier E."/>
            <person name="Peletier E."/>
            <person name="Bonde I."/>
            <person name="Nielsen T."/>
            <person name="Manichanh C."/>
            <person name="Arumugam M."/>
            <person name="Batto J."/>
            <person name="Santos M.B.Q.D."/>
            <person name="Blom N."/>
            <person name="Borruel N."/>
            <person name="Burgdorf K.S."/>
            <person name="Boumezbeur F."/>
            <person name="Casellas F."/>
            <person name="Dore J."/>
            <person name="Guarner F."/>
            <person name="Hansen T."/>
            <person name="Hildebrand F."/>
            <person name="Kaas R.S."/>
            <person name="Kennedy S."/>
            <person name="Kristiansen K."/>
            <person name="Kultima J.R."/>
            <person name="Leonard P."/>
            <person name="Levenez F."/>
            <person name="Lund O."/>
            <person name="Moumen B."/>
            <person name="Le Paslier D."/>
            <person name="Pons N."/>
            <person name="Pedersen O."/>
            <person name="Prifti E."/>
            <person name="Qin J."/>
            <person name="Raes J."/>
            <person name="Tap J."/>
            <person name="Tims S."/>
            <person name="Ussery D.W."/>
            <person name="Yamada T."/>
            <person name="MetaHit consortium"/>
            <person name="Renault P."/>
            <person name="Sicheritz-Ponten T."/>
            <person name="Bork P."/>
            <person name="Wang J."/>
            <person name="Brunak S."/>
            <person name="Ehrlich S.D."/>
        </authorList>
    </citation>
    <scope>NUCLEOTIDE SEQUENCE [LARGE SCALE GENOMIC DNA]</scope>
</reference>
<dbReference type="HOGENOM" id="CLU_2790334_0_0_9"/>